<gene>
    <name evidence="4" type="ORF">FCC1311_006132</name>
</gene>
<dbReference type="InterPro" id="IPR050560">
    <property type="entry name" value="MYB_TF"/>
</dbReference>
<evidence type="ECO:0000259" key="2">
    <source>
        <dbReference type="PROSITE" id="PS50090"/>
    </source>
</evidence>
<feature type="domain" description="Myb-like" evidence="2">
    <location>
        <begin position="23"/>
        <end position="66"/>
    </location>
</feature>
<feature type="domain" description="Myb-like" evidence="2">
    <location>
        <begin position="209"/>
        <end position="256"/>
    </location>
</feature>
<feature type="domain" description="Myb-like" evidence="2">
    <location>
        <begin position="67"/>
        <end position="155"/>
    </location>
</feature>
<accession>A0A2R5G1J5</accession>
<feature type="domain" description="HTH myb-type" evidence="3">
    <location>
        <begin position="21"/>
        <end position="70"/>
    </location>
</feature>
<dbReference type="Pfam" id="PF00249">
    <property type="entry name" value="Myb_DNA-binding"/>
    <property type="match status" value="3"/>
</dbReference>
<dbReference type="PROSITE" id="PS51294">
    <property type="entry name" value="HTH_MYB"/>
    <property type="match status" value="2"/>
</dbReference>
<dbReference type="InterPro" id="IPR001005">
    <property type="entry name" value="SANT/Myb"/>
</dbReference>
<dbReference type="Pfam" id="PF13921">
    <property type="entry name" value="Myb_DNA-bind_6"/>
    <property type="match status" value="1"/>
</dbReference>
<proteinExistence type="predicted"/>
<dbReference type="EMBL" id="BEYU01000005">
    <property type="protein sequence ID" value="GBG24395.1"/>
    <property type="molecule type" value="Genomic_DNA"/>
</dbReference>
<comment type="caution">
    <text evidence="4">The sequence shown here is derived from an EMBL/GenBank/DDBJ whole genome shotgun (WGS) entry which is preliminary data.</text>
</comment>
<dbReference type="PANTHER" id="PTHR45614:SF241">
    <property type="entry name" value="MYB-LIKE DNA-BINDING PROTEIN"/>
    <property type="match status" value="1"/>
</dbReference>
<dbReference type="GO" id="GO:0000978">
    <property type="term" value="F:RNA polymerase II cis-regulatory region sequence-specific DNA binding"/>
    <property type="evidence" value="ECO:0007669"/>
    <property type="project" value="TreeGrafter"/>
</dbReference>
<evidence type="ECO:0000313" key="5">
    <source>
        <dbReference type="Proteomes" id="UP000241890"/>
    </source>
</evidence>
<dbReference type="InterPro" id="IPR017930">
    <property type="entry name" value="Myb_dom"/>
</dbReference>
<organism evidence="4 5">
    <name type="scientific">Hondaea fermentalgiana</name>
    <dbReference type="NCBI Taxonomy" id="2315210"/>
    <lineage>
        <taxon>Eukaryota</taxon>
        <taxon>Sar</taxon>
        <taxon>Stramenopiles</taxon>
        <taxon>Bigyra</taxon>
        <taxon>Labyrinthulomycetes</taxon>
        <taxon>Thraustochytrida</taxon>
        <taxon>Thraustochytriidae</taxon>
        <taxon>Hondaea</taxon>
    </lineage>
</organism>
<evidence type="ECO:0000259" key="3">
    <source>
        <dbReference type="PROSITE" id="PS51294"/>
    </source>
</evidence>
<protein>
    <submittedName>
        <fullName evidence="4">Transcription factor MYB3R-3</fullName>
    </submittedName>
</protein>
<name>A0A2R5G1J5_9STRA</name>
<dbReference type="PROSITE" id="PS50090">
    <property type="entry name" value="MYB_LIKE"/>
    <property type="match status" value="4"/>
</dbReference>
<dbReference type="PANTHER" id="PTHR45614">
    <property type="entry name" value="MYB PROTEIN-RELATED"/>
    <property type="match status" value="1"/>
</dbReference>
<dbReference type="GO" id="GO:0005634">
    <property type="term" value="C:nucleus"/>
    <property type="evidence" value="ECO:0007669"/>
    <property type="project" value="TreeGrafter"/>
</dbReference>
<dbReference type="SMART" id="SM00717">
    <property type="entry name" value="SANT"/>
    <property type="match status" value="4"/>
</dbReference>
<keyword evidence="5" id="KW-1185">Reference proteome</keyword>
<feature type="domain" description="HTH myb-type" evidence="3">
    <location>
        <begin position="156"/>
        <end position="210"/>
    </location>
</feature>
<dbReference type="GO" id="GO:0000981">
    <property type="term" value="F:DNA-binding transcription factor activity, RNA polymerase II-specific"/>
    <property type="evidence" value="ECO:0007669"/>
    <property type="project" value="TreeGrafter"/>
</dbReference>
<dbReference type="InParanoid" id="A0A2R5G1J5"/>
<evidence type="ECO:0000313" key="4">
    <source>
        <dbReference type="EMBL" id="GBG24395.1"/>
    </source>
</evidence>
<dbReference type="AlphaFoldDB" id="A0A2R5G1J5"/>
<dbReference type="CDD" id="cd00167">
    <property type="entry name" value="SANT"/>
    <property type="match status" value="4"/>
</dbReference>
<feature type="region of interest" description="Disordered" evidence="1">
    <location>
        <begin position="319"/>
        <end position="341"/>
    </location>
</feature>
<feature type="compositionally biased region" description="Polar residues" evidence="1">
    <location>
        <begin position="392"/>
        <end position="402"/>
    </location>
</feature>
<feature type="region of interest" description="Disordered" evidence="1">
    <location>
        <begin position="379"/>
        <end position="402"/>
    </location>
</feature>
<dbReference type="OrthoDB" id="2143914at2759"/>
<evidence type="ECO:0000256" key="1">
    <source>
        <dbReference type="SAM" id="MobiDB-lite"/>
    </source>
</evidence>
<dbReference type="Proteomes" id="UP000241890">
    <property type="component" value="Unassembled WGS sequence"/>
</dbReference>
<dbReference type="InterPro" id="IPR009057">
    <property type="entry name" value="Homeodomain-like_sf"/>
</dbReference>
<sequence>MGHNAKMEELVQRKLKPSCPRHWSADEDELLRAAVSRFGARHWKTIAAYVPSRSHTQCLQRWNKVLKPGLLKGPWSPEEDHLLRRLVEQSLASIRLTQSDSCDSMHTDMDTDSVGSGGDMNGLSGLARRVDWVLIAENIPGRSVKQCRERWCSNLDPSINKGSWTAQEDSILLSTQASQGNCWAHIARLLPGRTEHAVKTRFRSIQRARRREWSKEEDATLIKQYQTHGSQWALVAEPFQGSRTKNAVMTRFKQLQGLGLVQPSRRSRTVVPRARMTTVQPLSINPSSLTLAPHMSLPRVAADTSQLEAPISTSTGLEASDIAPHMGAPAHSSLVSTAPPPPPSLARIFSLSRSNSAATVAPFSDASAVDLNELTNLPRHALDSSEPGPLMDTNSATNNNQVGRASWTQPRIQDAITKLIDSAGASAPEDDFVASQPLRTQQPQHEPHMNLHAQLDPAQDVQAPLPHDEPLHLSVPEQQQMAVPPPTTQRTSRLRTFDSMQEVENYALQMLASQKRPRTSLEDDSANLFGLLGLESDPVSVTRHSVAPSAGAPPQLAHDLAHVQQPPHVPAHDPFLH</sequence>
<feature type="domain" description="Myb-like" evidence="2">
    <location>
        <begin position="156"/>
        <end position="206"/>
    </location>
</feature>
<dbReference type="Gene3D" id="1.10.10.60">
    <property type="entry name" value="Homeodomain-like"/>
    <property type="match status" value="4"/>
</dbReference>
<reference evidence="4 5" key="1">
    <citation type="submission" date="2017-12" db="EMBL/GenBank/DDBJ databases">
        <title>Sequencing, de novo assembly and annotation of complete genome of a new Thraustochytrid species, strain FCC1311.</title>
        <authorList>
            <person name="Sedici K."/>
            <person name="Godart F."/>
            <person name="Aiese Cigliano R."/>
            <person name="Sanseverino W."/>
            <person name="Barakat M."/>
            <person name="Ortet P."/>
            <person name="Marechal E."/>
            <person name="Cagnac O."/>
            <person name="Amato A."/>
        </authorList>
    </citation>
    <scope>NUCLEOTIDE SEQUENCE [LARGE SCALE GENOMIC DNA]</scope>
</reference>
<dbReference type="SUPFAM" id="SSF46689">
    <property type="entry name" value="Homeodomain-like"/>
    <property type="match status" value="3"/>
</dbReference>